<proteinExistence type="predicted"/>
<comment type="caution">
    <text evidence="2">The sequence shown here is derived from an EMBL/GenBank/DDBJ whole genome shotgun (WGS) entry which is preliminary data.</text>
</comment>
<evidence type="ECO:0000313" key="3">
    <source>
        <dbReference type="Proteomes" id="UP001152320"/>
    </source>
</evidence>
<dbReference type="OrthoDB" id="5814287at2759"/>
<dbReference type="PANTHER" id="PTHR31751">
    <property type="entry name" value="SI:CH211-108C17.2-RELATED-RELATED"/>
    <property type="match status" value="1"/>
</dbReference>
<dbReference type="Proteomes" id="UP001152320">
    <property type="component" value="Chromosome 1"/>
</dbReference>
<accession>A0A9Q1CNT5</accession>
<dbReference type="PANTHER" id="PTHR31751:SF44">
    <property type="entry name" value="SI:CH211-211K8.4-RELATED"/>
    <property type="match status" value="1"/>
</dbReference>
<feature type="region of interest" description="Disordered" evidence="1">
    <location>
        <begin position="433"/>
        <end position="457"/>
    </location>
</feature>
<keyword evidence="3" id="KW-1185">Reference proteome</keyword>
<organism evidence="2 3">
    <name type="scientific">Holothuria leucospilota</name>
    <name type="common">Black long sea cucumber</name>
    <name type="synonym">Mertensiothuria leucospilota</name>
    <dbReference type="NCBI Taxonomy" id="206669"/>
    <lineage>
        <taxon>Eukaryota</taxon>
        <taxon>Metazoa</taxon>
        <taxon>Echinodermata</taxon>
        <taxon>Eleutherozoa</taxon>
        <taxon>Echinozoa</taxon>
        <taxon>Holothuroidea</taxon>
        <taxon>Aspidochirotacea</taxon>
        <taxon>Aspidochirotida</taxon>
        <taxon>Holothuriidae</taxon>
        <taxon>Holothuria</taxon>
    </lineage>
</organism>
<protein>
    <submittedName>
        <fullName evidence="2">Uncharacterized protein</fullName>
    </submittedName>
</protein>
<feature type="compositionally biased region" description="Pro residues" evidence="1">
    <location>
        <begin position="433"/>
        <end position="443"/>
    </location>
</feature>
<dbReference type="EMBL" id="JAIZAY010000001">
    <property type="protein sequence ID" value="KAJ8048633.1"/>
    <property type="molecule type" value="Genomic_DNA"/>
</dbReference>
<reference evidence="2" key="1">
    <citation type="submission" date="2021-10" db="EMBL/GenBank/DDBJ databases">
        <title>Tropical sea cucumber genome reveals ecological adaptation and Cuvierian tubules defense mechanism.</title>
        <authorList>
            <person name="Chen T."/>
        </authorList>
    </citation>
    <scope>NUCLEOTIDE SEQUENCE</scope>
    <source>
        <strain evidence="2">Nanhai2018</strain>
        <tissue evidence="2">Muscle</tissue>
    </source>
</reference>
<evidence type="ECO:0000256" key="1">
    <source>
        <dbReference type="SAM" id="MobiDB-lite"/>
    </source>
</evidence>
<evidence type="ECO:0000313" key="2">
    <source>
        <dbReference type="EMBL" id="KAJ8048633.1"/>
    </source>
</evidence>
<gene>
    <name evidence="2" type="ORF">HOLleu_01022</name>
</gene>
<feature type="compositionally biased region" description="Basic and acidic residues" evidence="1">
    <location>
        <begin position="447"/>
        <end position="457"/>
    </location>
</feature>
<dbReference type="AlphaFoldDB" id="A0A9Q1CNT5"/>
<name>A0A9Q1CNT5_HOLLE</name>
<sequence length="457" mass="51656">MHLKSTYVGSLLKVTVTCSCGHEVIEWESQPKIGRAPVGNLIGAAAILLSGNTFKNVAQVTNLMGVQFFSETVFYDIQRNLLLPAVNNYYINESQSDIENFQGQSLWLSGDGRCDSPGYNAKYCSYSMMEMSSQQIITFDLVQVSQASSSVGMEKVGFVNCMGKMADAGLSVGVMATDRHVGIWEVLEDYKEVDHEFDIWHLTKSIGKKLTSKARLKGNEELGPWVNSIKNHLWWSAQNCGGNYLLVEMWTSIVHHVSNVHEWNSSDLFHKCAHVPLPENVERSKKWLTPGSKPHQALSEIVFDKRLLKDLKHVTKACHTGNLEVFHNVLLKYCPKRLHFSYPVMQARLQLAVLDHNHNVGREQAVVQRSSVRSAPEGTKRWRYAYSKAAKEWLSKPVMERKDYGYLKELMVDVLRIKEGTFQPQVSALPDIPPNIAPIPRPPVTELQDKAKSRFVK</sequence>